<protein>
    <recommendedName>
        <fullName evidence="2">CWH43-like N-terminal domain-containing protein</fullName>
    </recommendedName>
</protein>
<dbReference type="OrthoDB" id="3992895at2759"/>
<reference evidence="3" key="1">
    <citation type="submission" date="2020-11" db="EMBL/GenBank/DDBJ databases">
        <title>Kefir isolates.</title>
        <authorList>
            <person name="Marcisauskas S."/>
            <person name="Kim Y."/>
            <person name="Blasche S."/>
        </authorList>
    </citation>
    <scope>NUCLEOTIDE SEQUENCE</scope>
    <source>
        <strain evidence="3">Olga-1</strain>
    </source>
</reference>
<feature type="transmembrane region" description="Helical" evidence="1">
    <location>
        <begin position="87"/>
        <end position="105"/>
    </location>
</feature>
<feature type="transmembrane region" description="Helical" evidence="1">
    <location>
        <begin position="45"/>
        <end position="67"/>
    </location>
</feature>
<gene>
    <name evidence="3" type="ORF">C6P40_000179</name>
</gene>
<dbReference type="Proteomes" id="UP000697127">
    <property type="component" value="Unassembled WGS sequence"/>
</dbReference>
<organism evidence="3 4">
    <name type="scientific">Pichia californica</name>
    <dbReference type="NCBI Taxonomy" id="460514"/>
    <lineage>
        <taxon>Eukaryota</taxon>
        <taxon>Fungi</taxon>
        <taxon>Dikarya</taxon>
        <taxon>Ascomycota</taxon>
        <taxon>Saccharomycotina</taxon>
        <taxon>Pichiomycetes</taxon>
        <taxon>Pichiales</taxon>
        <taxon>Pichiaceae</taxon>
        <taxon>Pichia</taxon>
    </lineage>
</organism>
<keyword evidence="4" id="KW-1185">Reference proteome</keyword>
<keyword evidence="1" id="KW-1133">Transmembrane helix</keyword>
<dbReference type="InterPro" id="IPR019402">
    <property type="entry name" value="CWH43_N"/>
</dbReference>
<evidence type="ECO:0000259" key="2">
    <source>
        <dbReference type="Pfam" id="PF10277"/>
    </source>
</evidence>
<comment type="caution">
    <text evidence="3">The sequence shown here is derived from an EMBL/GenBank/DDBJ whole genome shotgun (WGS) entry which is preliminary data.</text>
</comment>
<feature type="domain" description="CWH43-like N-terminal" evidence="2">
    <location>
        <begin position="34"/>
        <end position="273"/>
    </location>
</feature>
<keyword evidence="1" id="KW-0812">Transmembrane</keyword>
<evidence type="ECO:0000313" key="4">
    <source>
        <dbReference type="Proteomes" id="UP000697127"/>
    </source>
</evidence>
<feature type="transmembrane region" description="Helical" evidence="1">
    <location>
        <begin position="125"/>
        <end position="148"/>
    </location>
</feature>
<name>A0A9P6WMZ2_9ASCO</name>
<evidence type="ECO:0000313" key="3">
    <source>
        <dbReference type="EMBL" id="KAG0689077.1"/>
    </source>
</evidence>
<dbReference type="EMBL" id="PUHW01000103">
    <property type="protein sequence ID" value="KAG0689077.1"/>
    <property type="molecule type" value="Genomic_DNA"/>
</dbReference>
<feature type="transmembrane region" description="Helical" evidence="1">
    <location>
        <begin position="216"/>
        <end position="236"/>
    </location>
</feature>
<proteinExistence type="predicted"/>
<sequence length="287" mass="32967">MSEYRHSFIISLNEVEKYWKIVDLSSIFLLFILRPNNPIFKISLALHVGLQIILIFLYSPLIYYKAANDNSNANLSSSKGLLQRIKSFLPNTIKLISIFGLKLFLKFLRLSGINKKRLNFNINKLGSVISYLLIMIRKSISLLVSIYVTSEDNESTHLKAFILFSIFMSIQMSFISNLNNKSINKNSNVTLKSSMKLLLFNTNDIKYNNKLELLIFLRKNISIICTLLTVLLIYYTNNHVAESIDDDFISMFIMKSLIFVDSAFISTFFVELSGLKLTFSNTEDTIV</sequence>
<dbReference type="Pfam" id="PF10277">
    <property type="entry name" value="Frag1"/>
    <property type="match status" value="1"/>
</dbReference>
<feature type="transmembrane region" description="Helical" evidence="1">
    <location>
        <begin position="160"/>
        <end position="178"/>
    </location>
</feature>
<keyword evidence="1" id="KW-0472">Membrane</keyword>
<evidence type="ECO:0000256" key="1">
    <source>
        <dbReference type="SAM" id="Phobius"/>
    </source>
</evidence>
<feature type="transmembrane region" description="Helical" evidence="1">
    <location>
        <begin position="248"/>
        <end position="270"/>
    </location>
</feature>
<accession>A0A9P6WMZ2</accession>
<dbReference type="AlphaFoldDB" id="A0A9P6WMZ2"/>